<dbReference type="eggNOG" id="ENOG5030Q0X">
    <property type="taxonomic scope" value="Bacteria"/>
</dbReference>
<evidence type="ECO:0008006" key="4">
    <source>
        <dbReference type="Google" id="ProtNLM"/>
    </source>
</evidence>
<dbReference type="AlphaFoldDB" id="H8L384"/>
<dbReference type="STRING" id="767434.Fraau_1059"/>
<evidence type="ECO:0000313" key="2">
    <source>
        <dbReference type="EMBL" id="AFC85520.1"/>
    </source>
</evidence>
<dbReference type="RefSeq" id="WP_014402526.1">
    <property type="nucleotide sequence ID" value="NC_017033.1"/>
</dbReference>
<name>H8L384_FRAAD</name>
<protein>
    <recommendedName>
        <fullName evidence="4">DUF3293 domain-containing protein</fullName>
    </recommendedName>
</protein>
<gene>
    <name evidence="2" type="ordered locus">Fraau_1059</name>
</gene>
<sequence>MSQREAALLQAYRETDYRVRLAGGGHASIHIGHALPAALQAPPEGGGFLTAWNPDSEPRSRADNRQAQRQLLQQLQTLPGCQWRAGLGIGRTGWHEASLWITGLTAIQLDRLAVQYGQRAWVGTDADGKAVLRFSGELAQQAATA</sequence>
<dbReference type="InterPro" id="IPR021710">
    <property type="entry name" value="DUF3293"/>
</dbReference>
<dbReference type="HOGENOM" id="CLU_139217_1_0_6"/>
<evidence type="ECO:0000313" key="3">
    <source>
        <dbReference type="Proteomes" id="UP000005234"/>
    </source>
</evidence>
<dbReference type="Pfam" id="PF11697">
    <property type="entry name" value="DUF3293"/>
    <property type="match status" value="1"/>
</dbReference>
<feature type="region of interest" description="Disordered" evidence="1">
    <location>
        <begin position="46"/>
        <end position="66"/>
    </location>
</feature>
<proteinExistence type="predicted"/>
<dbReference type="KEGG" id="fau:Fraau_1059"/>
<dbReference type="OrthoDB" id="6024680at2"/>
<organism evidence="2 3">
    <name type="scientific">Frateuria aurantia (strain ATCC 33424 / DSM 6220 / KCTC 2777 / LMG 1558 / NBRC 3245 / NCIMB 13370)</name>
    <name type="common">Acetobacter aurantius</name>
    <dbReference type="NCBI Taxonomy" id="767434"/>
    <lineage>
        <taxon>Bacteria</taxon>
        <taxon>Pseudomonadati</taxon>
        <taxon>Pseudomonadota</taxon>
        <taxon>Gammaproteobacteria</taxon>
        <taxon>Lysobacterales</taxon>
        <taxon>Rhodanobacteraceae</taxon>
        <taxon>Frateuria</taxon>
    </lineage>
</organism>
<keyword evidence="3" id="KW-1185">Reference proteome</keyword>
<dbReference type="EMBL" id="CP003350">
    <property type="protein sequence ID" value="AFC85520.1"/>
    <property type="molecule type" value="Genomic_DNA"/>
</dbReference>
<reference evidence="2" key="1">
    <citation type="submission" date="2012-02" db="EMBL/GenBank/DDBJ databases">
        <title>The complete genome of Frateuria aurantia DSM 6220.</title>
        <authorList>
            <consortium name="US DOE Joint Genome Institute (JGI-PGF)"/>
            <person name="Lucas S."/>
            <person name="Copeland A."/>
            <person name="Lapidus A."/>
            <person name="Glavina del Rio T."/>
            <person name="Dalin E."/>
            <person name="Tice H."/>
            <person name="Bruce D."/>
            <person name="Goodwin L."/>
            <person name="Pitluck S."/>
            <person name="Peters L."/>
            <person name="Ovchinnikova G."/>
            <person name="Teshima H."/>
            <person name="Kyrpides N."/>
            <person name="Mavromatis K."/>
            <person name="Ivanova N."/>
            <person name="Brettin T."/>
            <person name="Detter J.C."/>
            <person name="Han C."/>
            <person name="Larimer F."/>
            <person name="Land M."/>
            <person name="Hauser L."/>
            <person name="Markowitz V."/>
            <person name="Cheng J.-F."/>
            <person name="Hugenholtz P."/>
            <person name="Woyke T."/>
            <person name="Wu D."/>
            <person name="Brambilla E."/>
            <person name="Klenk H.-P."/>
            <person name="Eisen J.A."/>
        </authorList>
    </citation>
    <scope>NUCLEOTIDE SEQUENCE</scope>
    <source>
        <strain evidence="2">DSM 6220</strain>
    </source>
</reference>
<accession>H8L384</accession>
<dbReference type="Proteomes" id="UP000005234">
    <property type="component" value="Chromosome"/>
</dbReference>
<evidence type="ECO:0000256" key="1">
    <source>
        <dbReference type="SAM" id="MobiDB-lite"/>
    </source>
</evidence>
<feature type="compositionally biased region" description="Basic and acidic residues" evidence="1">
    <location>
        <begin position="56"/>
        <end position="66"/>
    </location>
</feature>